<dbReference type="Pfam" id="PF07695">
    <property type="entry name" value="7TMR-DISM_7TM"/>
    <property type="match status" value="1"/>
</dbReference>
<organism evidence="10 11">
    <name type="scientific">Paraburkholderia ginsengisoli</name>
    <dbReference type="NCBI Taxonomy" id="311231"/>
    <lineage>
        <taxon>Bacteria</taxon>
        <taxon>Pseudomonadati</taxon>
        <taxon>Pseudomonadota</taxon>
        <taxon>Betaproteobacteria</taxon>
        <taxon>Burkholderiales</taxon>
        <taxon>Burkholderiaceae</taxon>
        <taxon>Paraburkholderia</taxon>
    </lineage>
</organism>
<dbReference type="Gene3D" id="1.10.287.130">
    <property type="match status" value="1"/>
</dbReference>
<feature type="transmembrane region" description="Helical" evidence="7">
    <location>
        <begin position="185"/>
        <end position="205"/>
    </location>
</feature>
<feature type="modified residue" description="4-aspartylphosphate" evidence="6">
    <location>
        <position position="728"/>
    </location>
</feature>
<dbReference type="EMBL" id="CP066077">
    <property type="protein sequence ID" value="QQC67908.1"/>
    <property type="molecule type" value="Genomic_DNA"/>
</dbReference>
<accession>A0A7T4TCT5</accession>
<name>A0A7T4TCT5_9BURK</name>
<keyword evidence="5" id="KW-0418">Kinase</keyword>
<dbReference type="SMART" id="SM00388">
    <property type="entry name" value="HisKA"/>
    <property type="match status" value="1"/>
</dbReference>
<feature type="domain" description="Response regulatory" evidence="9">
    <location>
        <begin position="677"/>
        <end position="794"/>
    </location>
</feature>
<keyword evidence="7" id="KW-1133">Transmembrane helix</keyword>
<dbReference type="Proteomes" id="UP000595610">
    <property type="component" value="Plasmid unnamed"/>
</dbReference>
<evidence type="ECO:0000259" key="8">
    <source>
        <dbReference type="PROSITE" id="PS50109"/>
    </source>
</evidence>
<dbReference type="InterPro" id="IPR005467">
    <property type="entry name" value="His_kinase_dom"/>
</dbReference>
<dbReference type="SUPFAM" id="SSF52172">
    <property type="entry name" value="CheY-like"/>
    <property type="match status" value="1"/>
</dbReference>
<dbReference type="KEGG" id="pgis:I6I06_29305"/>
<dbReference type="InterPro" id="IPR011622">
    <property type="entry name" value="7TMR_DISM_rcpt_extracell_dom2"/>
</dbReference>
<dbReference type="AlphaFoldDB" id="A0A7T4TCT5"/>
<reference evidence="10 11" key="1">
    <citation type="submission" date="2020-12" db="EMBL/GenBank/DDBJ databases">
        <title>FDA dAtabase for Regulatory Grade micrObial Sequences (FDA-ARGOS): Supporting development and validation of Infectious Disease Dx tests.</title>
        <authorList>
            <person name="Nelson B."/>
            <person name="Plummer A."/>
            <person name="Tallon L."/>
            <person name="Sadzewicz L."/>
            <person name="Zhao X."/>
            <person name="Boylan J."/>
            <person name="Ott S."/>
            <person name="Bowen H."/>
            <person name="Vavikolanu K."/>
            <person name="Mehta A."/>
            <person name="Aluvathingal J."/>
            <person name="Nadendla S."/>
            <person name="Myers T."/>
            <person name="Yan Y."/>
            <person name="Sichtig H."/>
        </authorList>
    </citation>
    <scope>NUCLEOTIDE SEQUENCE [LARGE SCALE GENOMIC DNA]</scope>
    <source>
        <strain evidence="10 11">FDAARGOS_1049</strain>
        <plasmid evidence="10 11">unnamed</plasmid>
    </source>
</reference>
<protein>
    <recommendedName>
        <fullName evidence="2">histidine kinase</fullName>
        <ecNumber evidence="2">2.7.13.3</ecNumber>
    </recommendedName>
</protein>
<dbReference type="PRINTS" id="PR00344">
    <property type="entry name" value="BCTRLSENSOR"/>
</dbReference>
<dbReference type="PROSITE" id="PS50109">
    <property type="entry name" value="HIS_KIN"/>
    <property type="match status" value="1"/>
</dbReference>
<dbReference type="CDD" id="cd00156">
    <property type="entry name" value="REC"/>
    <property type="match status" value="1"/>
</dbReference>
<evidence type="ECO:0000256" key="3">
    <source>
        <dbReference type="ARBA" id="ARBA00022553"/>
    </source>
</evidence>
<dbReference type="GO" id="GO:0000155">
    <property type="term" value="F:phosphorelay sensor kinase activity"/>
    <property type="evidence" value="ECO:0007669"/>
    <property type="project" value="InterPro"/>
</dbReference>
<dbReference type="SUPFAM" id="SSF55874">
    <property type="entry name" value="ATPase domain of HSP90 chaperone/DNA topoisomerase II/histidine kinase"/>
    <property type="match status" value="1"/>
</dbReference>
<gene>
    <name evidence="10" type="ORF">I6I06_29305</name>
</gene>
<dbReference type="PANTHER" id="PTHR43047">
    <property type="entry name" value="TWO-COMPONENT HISTIDINE PROTEIN KINASE"/>
    <property type="match status" value="1"/>
</dbReference>
<feature type="transmembrane region" description="Helical" evidence="7">
    <location>
        <begin position="282"/>
        <end position="299"/>
    </location>
</feature>
<dbReference type="Gene3D" id="3.30.565.10">
    <property type="entry name" value="Histidine kinase-like ATPase, C-terminal domain"/>
    <property type="match status" value="1"/>
</dbReference>
<comment type="catalytic activity">
    <reaction evidence="1">
        <text>ATP + protein L-histidine = ADP + protein N-phospho-L-histidine.</text>
        <dbReference type="EC" id="2.7.13.3"/>
    </reaction>
</comment>
<dbReference type="InterPro" id="IPR036097">
    <property type="entry name" value="HisK_dim/P_sf"/>
</dbReference>
<evidence type="ECO:0000313" key="11">
    <source>
        <dbReference type="Proteomes" id="UP000595610"/>
    </source>
</evidence>
<dbReference type="PROSITE" id="PS50110">
    <property type="entry name" value="RESPONSE_REGULATORY"/>
    <property type="match status" value="1"/>
</dbReference>
<dbReference type="SMART" id="SM00448">
    <property type="entry name" value="REC"/>
    <property type="match status" value="1"/>
</dbReference>
<dbReference type="GO" id="GO:0005886">
    <property type="term" value="C:plasma membrane"/>
    <property type="evidence" value="ECO:0007669"/>
    <property type="project" value="TreeGrafter"/>
</dbReference>
<dbReference type="EC" id="2.7.13.3" evidence="2"/>
<sequence>MLLLGLVIFFGAISSTKAQLRSPVVLDNSRVTIDPWDNVTVLSDPYHSFTLSDVLAKQNQFKIPSSPHANLGLRKDTVWLRTDIALSTDAPVDWWLGVDIVLLDEIDLYVVEQERITQHLSVPVRPVLARRSPAFPRPVFQLALQPGRHYELLIRVRKVAPYAMLMPMSLDRIERIIKHESSIQFWRSVALGMSTGFVIYALFIATLKRDPLCLWFALFAASSSLYASIYYGLANEWLSPISSIAHGDFIVRFCLLFRAISCFLFVDGVLDLRERNPRISGLLKSFAAFFALLTALFAIDLVTGSVVTVADSIAGASPLFLLTPFVMRRARDHDSLWNWAIVGAAFYLMGMTVSTALHSGYLPWNWWTDSAEHVGAFLNEVAWVVVVSIRTHRRQQTAELTAKHERQKADHERRIAELLAVDLARQKEVVEETSLEKSRFLAAASHDLRQPIHAISLFVGALRRTPMHPDSERLVRHIEASTEAVDRLFAALLDISKLDAGVVEVHSRPFSIDAVLTRTCRDYADEASAKGLTLSHVPCRAIVDSDPTLVERIVRNFVSNAVRYTDAGKILVGCRLGGTHIAVQVWDTGRGIPTDLHDLVFQEYYQVGNPERDREKGLGLGLAIVRRLANLLACNLQLRSEPGRGSCFEILLARAKSAAMPLEAPVGDMPGTFGTGLIVVIDDEQAIRTGMSTLLTQWGYEVLEAASADEAIQLLGDYAERPAMLICDLRLRDGESGIDAIEKLREEYNESIPAMLITGDTAARGLLAARTSEVLVLHKPVPSGQLRAAISGLLGIQLDPQLTSGGFKGEAQQGG</sequence>
<dbReference type="PANTHER" id="PTHR43047:SF9">
    <property type="entry name" value="HISTIDINE KINASE"/>
    <property type="match status" value="1"/>
</dbReference>
<dbReference type="SMART" id="SM00387">
    <property type="entry name" value="HATPase_c"/>
    <property type="match status" value="1"/>
</dbReference>
<dbReference type="InterPro" id="IPR036890">
    <property type="entry name" value="HATPase_C_sf"/>
</dbReference>
<dbReference type="Pfam" id="PF00512">
    <property type="entry name" value="HisKA"/>
    <property type="match status" value="1"/>
</dbReference>
<keyword evidence="7" id="KW-0472">Membrane</keyword>
<proteinExistence type="predicted"/>
<dbReference type="InterPro" id="IPR004358">
    <property type="entry name" value="Sig_transdc_His_kin-like_C"/>
</dbReference>
<evidence type="ECO:0000256" key="2">
    <source>
        <dbReference type="ARBA" id="ARBA00012438"/>
    </source>
</evidence>
<evidence type="ECO:0000256" key="1">
    <source>
        <dbReference type="ARBA" id="ARBA00000085"/>
    </source>
</evidence>
<dbReference type="FunFam" id="3.30.565.10:FF:000049">
    <property type="entry name" value="Two-component sensor histidine kinase"/>
    <property type="match status" value="1"/>
</dbReference>
<feature type="transmembrane region" description="Helical" evidence="7">
    <location>
        <begin position="339"/>
        <end position="361"/>
    </location>
</feature>
<dbReference type="InterPro" id="IPR003661">
    <property type="entry name" value="HisK_dim/P_dom"/>
</dbReference>
<dbReference type="Gene3D" id="2.60.40.2380">
    <property type="match status" value="1"/>
</dbReference>
<evidence type="ECO:0000256" key="4">
    <source>
        <dbReference type="ARBA" id="ARBA00022679"/>
    </source>
</evidence>
<geneLocation type="plasmid" evidence="10 11">
    <name>unnamed</name>
</geneLocation>
<dbReference type="SUPFAM" id="SSF47384">
    <property type="entry name" value="Homodimeric domain of signal transducing histidine kinase"/>
    <property type="match status" value="1"/>
</dbReference>
<dbReference type="Pfam" id="PF07696">
    <property type="entry name" value="7TMR-DISMED2"/>
    <property type="match status" value="1"/>
</dbReference>
<evidence type="ECO:0000313" key="10">
    <source>
        <dbReference type="EMBL" id="QQC67908.1"/>
    </source>
</evidence>
<keyword evidence="4" id="KW-0808">Transferase</keyword>
<dbReference type="CDD" id="cd00082">
    <property type="entry name" value="HisKA"/>
    <property type="match status" value="1"/>
</dbReference>
<dbReference type="RefSeq" id="WP_052400551.1">
    <property type="nucleotide sequence ID" value="NZ_CP066077.1"/>
</dbReference>
<dbReference type="InterPro" id="IPR003594">
    <property type="entry name" value="HATPase_dom"/>
</dbReference>
<keyword evidence="3 6" id="KW-0597">Phosphoprotein</keyword>
<feature type="domain" description="Histidine kinase" evidence="8">
    <location>
        <begin position="443"/>
        <end position="656"/>
    </location>
</feature>
<feature type="transmembrane region" description="Helical" evidence="7">
    <location>
        <begin position="305"/>
        <end position="327"/>
    </location>
</feature>
<feature type="transmembrane region" description="Helical" evidence="7">
    <location>
        <begin position="249"/>
        <end position="270"/>
    </location>
</feature>
<keyword evidence="7" id="KW-0812">Transmembrane</keyword>
<dbReference type="InterPro" id="IPR001789">
    <property type="entry name" value="Sig_transdc_resp-reg_receiver"/>
</dbReference>
<feature type="transmembrane region" description="Helical" evidence="7">
    <location>
        <begin position="212"/>
        <end position="229"/>
    </location>
</feature>
<dbReference type="InterPro" id="IPR011006">
    <property type="entry name" value="CheY-like_superfamily"/>
</dbReference>
<dbReference type="Gene3D" id="3.40.50.2300">
    <property type="match status" value="1"/>
</dbReference>
<dbReference type="GO" id="GO:0009927">
    <property type="term" value="F:histidine phosphotransfer kinase activity"/>
    <property type="evidence" value="ECO:0007669"/>
    <property type="project" value="TreeGrafter"/>
</dbReference>
<evidence type="ECO:0000259" key="9">
    <source>
        <dbReference type="PROSITE" id="PS50110"/>
    </source>
</evidence>
<evidence type="ECO:0000256" key="5">
    <source>
        <dbReference type="ARBA" id="ARBA00022777"/>
    </source>
</evidence>
<dbReference type="Pfam" id="PF02518">
    <property type="entry name" value="HATPase_c"/>
    <property type="match status" value="1"/>
</dbReference>
<keyword evidence="11" id="KW-1185">Reference proteome</keyword>
<dbReference type="InterPro" id="IPR011623">
    <property type="entry name" value="7TMR_DISM_rcpt_extracell_dom1"/>
</dbReference>
<dbReference type="Pfam" id="PF00072">
    <property type="entry name" value="Response_reg"/>
    <property type="match status" value="1"/>
</dbReference>
<keyword evidence="10" id="KW-0614">Plasmid</keyword>
<evidence type="ECO:0000256" key="6">
    <source>
        <dbReference type="PROSITE-ProRule" id="PRU00169"/>
    </source>
</evidence>
<evidence type="ECO:0000256" key="7">
    <source>
        <dbReference type="SAM" id="Phobius"/>
    </source>
</evidence>